<feature type="compositionally biased region" description="Polar residues" evidence="1">
    <location>
        <begin position="138"/>
        <end position="148"/>
    </location>
</feature>
<dbReference type="EMBL" id="JAUTXT010000023">
    <property type="protein sequence ID" value="KAK3673848.1"/>
    <property type="molecule type" value="Genomic_DNA"/>
</dbReference>
<accession>A0AAE0WLB3</accession>
<dbReference type="Proteomes" id="UP001274830">
    <property type="component" value="Unassembled WGS sequence"/>
</dbReference>
<comment type="caution">
    <text evidence="2">The sequence shown here is derived from an EMBL/GenBank/DDBJ whole genome shotgun (WGS) entry which is preliminary data.</text>
</comment>
<dbReference type="AlphaFoldDB" id="A0AAE0WLB3"/>
<evidence type="ECO:0000313" key="2">
    <source>
        <dbReference type="EMBL" id="KAK3673848.1"/>
    </source>
</evidence>
<feature type="region of interest" description="Disordered" evidence="1">
    <location>
        <begin position="99"/>
        <end position="152"/>
    </location>
</feature>
<evidence type="ECO:0000256" key="1">
    <source>
        <dbReference type="SAM" id="MobiDB-lite"/>
    </source>
</evidence>
<protein>
    <submittedName>
        <fullName evidence="2">Uncharacterized protein</fullName>
    </submittedName>
</protein>
<reference evidence="2" key="1">
    <citation type="submission" date="2023-07" db="EMBL/GenBank/DDBJ databases">
        <title>Black Yeasts Isolated from many extreme environments.</title>
        <authorList>
            <person name="Coleine C."/>
            <person name="Stajich J.E."/>
            <person name="Selbmann L."/>
        </authorList>
    </citation>
    <scope>NUCLEOTIDE SEQUENCE</scope>
    <source>
        <strain evidence="2">CCFEE 5485</strain>
    </source>
</reference>
<gene>
    <name evidence="2" type="ORF">LTR78_006403</name>
</gene>
<keyword evidence="3" id="KW-1185">Reference proteome</keyword>
<feature type="compositionally biased region" description="Basic and acidic residues" evidence="1">
    <location>
        <begin position="99"/>
        <end position="111"/>
    </location>
</feature>
<sequence length="390" mass="42866">MVQIPTWMTDPGKWDPQTRRVRAAWHETLGNVPYAGKGPYKVPICELDAWLLLRGDKIMVPSKPSENRGARLHLNRDKVGQHQMNRRFDAYCYVRKNLDQQDKRNDEDRTPNPRPNAKTGARRPYPAVSGLVPGRPAQQANAQPTPNGIGQALVGQDQATQDGGLAQPPTVTGPPAYGVAHYPNPHQYPNVMGAGIMPQLSAQQMTADVFPEETAHLRMLDPHAYGVAQYPYPHQHPTHMGTGFMPQWPAQQVNDSTLPLGMAQTQWMPGMHMADQYPAFTGAGEMPQLPSQEVHHLPPSLGTGEQLTGLETAPEPCWETDFMNEDFSTSLPNDAAGSDGTLVAPQASPDLAVADAETAEAVALLANENGYWDESTLRAVQEWNESFPHQ</sequence>
<name>A0AAE0WLB3_9PEZI</name>
<evidence type="ECO:0000313" key="3">
    <source>
        <dbReference type="Proteomes" id="UP001274830"/>
    </source>
</evidence>
<proteinExistence type="predicted"/>
<organism evidence="2 3">
    <name type="scientific">Recurvomyces mirabilis</name>
    <dbReference type="NCBI Taxonomy" id="574656"/>
    <lineage>
        <taxon>Eukaryota</taxon>
        <taxon>Fungi</taxon>
        <taxon>Dikarya</taxon>
        <taxon>Ascomycota</taxon>
        <taxon>Pezizomycotina</taxon>
        <taxon>Dothideomycetes</taxon>
        <taxon>Dothideomycetidae</taxon>
        <taxon>Mycosphaerellales</taxon>
        <taxon>Teratosphaeriaceae</taxon>
        <taxon>Recurvomyces</taxon>
    </lineage>
</organism>